<feature type="repeat" description="TPR" evidence="3">
    <location>
        <begin position="861"/>
        <end position="894"/>
    </location>
</feature>
<gene>
    <name evidence="4" type="ORF">IQ260_07680</name>
</gene>
<dbReference type="Gene3D" id="1.25.40.10">
    <property type="entry name" value="Tetratricopeptide repeat domain"/>
    <property type="match status" value="4"/>
</dbReference>
<dbReference type="SUPFAM" id="SSF52540">
    <property type="entry name" value="P-loop containing nucleoside triphosphate hydrolases"/>
    <property type="match status" value="1"/>
</dbReference>
<dbReference type="AlphaFoldDB" id="A0A928X282"/>
<dbReference type="InterPro" id="IPR027417">
    <property type="entry name" value="P-loop_NTPase"/>
</dbReference>
<organism evidence="4 5">
    <name type="scientific">Leptolyngbya cf. ectocarpi LEGE 11479</name>
    <dbReference type="NCBI Taxonomy" id="1828722"/>
    <lineage>
        <taxon>Bacteria</taxon>
        <taxon>Bacillati</taxon>
        <taxon>Cyanobacteriota</taxon>
        <taxon>Cyanophyceae</taxon>
        <taxon>Leptolyngbyales</taxon>
        <taxon>Leptolyngbyaceae</taxon>
        <taxon>Leptolyngbya group</taxon>
        <taxon>Leptolyngbya</taxon>
    </lineage>
</organism>
<proteinExistence type="predicted"/>
<dbReference type="InterPro" id="IPR011990">
    <property type="entry name" value="TPR-like_helical_dom_sf"/>
</dbReference>
<feature type="repeat" description="TPR" evidence="3">
    <location>
        <begin position="793"/>
        <end position="826"/>
    </location>
</feature>
<comment type="caution">
    <text evidence="4">The sequence shown here is derived from an EMBL/GenBank/DDBJ whole genome shotgun (WGS) entry which is preliminary data.</text>
</comment>
<dbReference type="PANTHER" id="PTHR44943">
    <property type="entry name" value="CELLULOSE SYNTHASE OPERON PROTEIN C"/>
    <property type="match status" value="1"/>
</dbReference>
<evidence type="ECO:0000313" key="5">
    <source>
        <dbReference type="Proteomes" id="UP000615026"/>
    </source>
</evidence>
<sequence length="1036" mass="117097">MSQSSFFLGRTQEQDQFRRVLGQYVPASLVQKHLPTLSKLVGRAPKLPDEPYIFLFHGPGGMGKTTLTRRLKELAAEEFQGQYQTVLLDWDRQRDLNVELQRGHSSIKPQTVLDVLHKELEQSLNGYAGEFYSQARQEIQDIENKVEKTLAAEPPNTELKEITAQYGGKAIAWILGKATEGVITTDPMGAAVAIKVGATLLSQARQLAAKSLNNQEVKIFQQPPWEKLADGLGKDIAKATQRQPGIVFLDTYEIVDRQICDYVLRKVMQQGGRRTIWAISGRSNLAKSGKRGETFFRGYADDFSEAQIYPRELLQFSFREIQEYFEEKVPEVSLTEDEAESIAEFSLGIPFVVDLAAVMCGKGKPIAEIVAPVPNENGDTNDRDQVIKETCERFLKHCLDTPETLQDRQLTFALAMLRRSQMDLLGAMVDAPTGLKERLKTLQGRYAFLAEDEQRLDEKMSNFMQDYLLQDLQRQDEVVQGLNDSAIAWLELQIEEKQKNLSDTAEWFEDERLAAWMLDLAHHYGWQREDALWEYLVPRFIEAWQYDWAWAWNLLQVAEPFQRLLATKQRKTLSRMEHILETKPDLAKQVSLLENLESWLTKQLLDTAKKHELQAILKLKRGYLCFEQDQYEAALNTCLSIVSSCPAGLRSPLATALRQIAWKFSWKKGTAIPSEQGQLAAKKATELDASEAANWIVLGVAHYGLKQHKKAVETLKKGLELSEEAYAVNWLGLAYQAQERYDEAIASYQKAIALDPDYATAYNNLGTTYSELKQYDDAIASYQKAIALDPDYAKAYSNLGTTYSDLKQYDDAIASYQKAITLDPDDATAYNNLGNTYSDLKQYDDAIASYQKAIALDPDYATAYNNLGNTYDDLKQYDEAIASYQKAIEIDPEYDYAHDRLGWVYLLYDQLDKAQQSFEKAVSLDETDRSYILNLGLVHARKNNLESAHDCWQRGLKLIEGDSLYDKAVIALYVLALGDSEQGITDMQTTIEAGASVAAVENALGDAEILATCPQPPDRINDMITLLRKAITQQST</sequence>
<evidence type="ECO:0000313" key="4">
    <source>
        <dbReference type="EMBL" id="MBE9066530.1"/>
    </source>
</evidence>
<feature type="repeat" description="TPR" evidence="3">
    <location>
        <begin position="725"/>
        <end position="758"/>
    </location>
</feature>
<accession>A0A928X282</accession>
<dbReference type="RefSeq" id="WP_193992339.1">
    <property type="nucleotide sequence ID" value="NZ_JADEXP010000046.1"/>
</dbReference>
<dbReference type="InterPro" id="IPR019734">
    <property type="entry name" value="TPR_rpt"/>
</dbReference>
<dbReference type="Pfam" id="PF13374">
    <property type="entry name" value="TPR_10"/>
    <property type="match status" value="1"/>
</dbReference>
<feature type="repeat" description="TPR" evidence="3">
    <location>
        <begin position="827"/>
        <end position="860"/>
    </location>
</feature>
<evidence type="ECO:0000256" key="3">
    <source>
        <dbReference type="PROSITE-ProRule" id="PRU00339"/>
    </source>
</evidence>
<feature type="repeat" description="TPR" evidence="3">
    <location>
        <begin position="895"/>
        <end position="928"/>
    </location>
</feature>
<evidence type="ECO:0000256" key="1">
    <source>
        <dbReference type="ARBA" id="ARBA00022737"/>
    </source>
</evidence>
<reference evidence="4" key="1">
    <citation type="submission" date="2020-10" db="EMBL/GenBank/DDBJ databases">
        <authorList>
            <person name="Castelo-Branco R."/>
            <person name="Eusebio N."/>
            <person name="Adriana R."/>
            <person name="Vieira A."/>
            <person name="Brugerolle De Fraissinette N."/>
            <person name="Rezende De Castro R."/>
            <person name="Schneider M.P."/>
            <person name="Vasconcelos V."/>
            <person name="Leao P.N."/>
        </authorList>
    </citation>
    <scope>NUCLEOTIDE SEQUENCE</scope>
    <source>
        <strain evidence="4">LEGE 11479</strain>
    </source>
</reference>
<name>A0A928X282_LEPEC</name>
<dbReference type="Pfam" id="PF13181">
    <property type="entry name" value="TPR_8"/>
    <property type="match status" value="2"/>
</dbReference>
<dbReference type="PROSITE" id="PS50005">
    <property type="entry name" value="TPR"/>
    <property type="match status" value="6"/>
</dbReference>
<keyword evidence="1" id="KW-0677">Repeat</keyword>
<dbReference type="SUPFAM" id="SSF48452">
    <property type="entry name" value="TPR-like"/>
    <property type="match status" value="1"/>
</dbReference>
<dbReference type="InterPro" id="IPR051685">
    <property type="entry name" value="Ycf3/AcsC/BcsC/TPR_MFPF"/>
</dbReference>
<dbReference type="Pfam" id="PF13424">
    <property type="entry name" value="TPR_12"/>
    <property type="match status" value="2"/>
</dbReference>
<keyword evidence="2 3" id="KW-0802">TPR repeat</keyword>
<dbReference type="PANTHER" id="PTHR44943:SF8">
    <property type="entry name" value="TPR REPEAT-CONTAINING PROTEIN MJ0263"/>
    <property type="match status" value="1"/>
</dbReference>
<keyword evidence="5" id="KW-1185">Reference proteome</keyword>
<feature type="repeat" description="TPR" evidence="3">
    <location>
        <begin position="759"/>
        <end position="792"/>
    </location>
</feature>
<dbReference type="Proteomes" id="UP000615026">
    <property type="component" value="Unassembled WGS sequence"/>
</dbReference>
<dbReference type="EMBL" id="JADEXP010000046">
    <property type="protein sequence ID" value="MBE9066530.1"/>
    <property type="molecule type" value="Genomic_DNA"/>
</dbReference>
<dbReference type="SMART" id="SM00028">
    <property type="entry name" value="TPR"/>
    <property type="match status" value="9"/>
</dbReference>
<dbReference type="PROSITE" id="PS50293">
    <property type="entry name" value="TPR_REGION"/>
    <property type="match status" value="5"/>
</dbReference>
<evidence type="ECO:0000256" key="2">
    <source>
        <dbReference type="ARBA" id="ARBA00022803"/>
    </source>
</evidence>
<protein>
    <submittedName>
        <fullName evidence="4">Tetratricopeptide repeat protein</fullName>
    </submittedName>
</protein>